<dbReference type="Pfam" id="PF01189">
    <property type="entry name" value="Methyltr_RsmB-F"/>
    <property type="match status" value="1"/>
</dbReference>
<evidence type="ECO:0000256" key="5">
    <source>
        <dbReference type="ARBA" id="ARBA00053002"/>
    </source>
</evidence>
<feature type="binding site" evidence="6">
    <location>
        <position position="340"/>
    </location>
    <ligand>
        <name>S-adenosyl-L-methionine</name>
        <dbReference type="ChEBI" id="CHEBI:59789"/>
    </ligand>
</feature>
<dbReference type="GO" id="GO:0003723">
    <property type="term" value="F:RNA binding"/>
    <property type="evidence" value="ECO:0007669"/>
    <property type="project" value="UniProtKB-UniRule"/>
</dbReference>
<dbReference type="GO" id="GO:0008173">
    <property type="term" value="F:RNA methyltransferase activity"/>
    <property type="evidence" value="ECO:0007669"/>
    <property type="project" value="InterPro"/>
</dbReference>
<organism evidence="9 10">
    <name type="scientific">Stephania cephalantha</name>
    <dbReference type="NCBI Taxonomy" id="152367"/>
    <lineage>
        <taxon>Eukaryota</taxon>
        <taxon>Viridiplantae</taxon>
        <taxon>Streptophyta</taxon>
        <taxon>Embryophyta</taxon>
        <taxon>Tracheophyta</taxon>
        <taxon>Spermatophyta</taxon>
        <taxon>Magnoliopsida</taxon>
        <taxon>Ranunculales</taxon>
        <taxon>Menispermaceae</taxon>
        <taxon>Menispermoideae</taxon>
        <taxon>Cissampelideae</taxon>
        <taxon>Stephania</taxon>
    </lineage>
</organism>
<dbReference type="InterPro" id="IPR049561">
    <property type="entry name" value="NSUN5_7_fdxn-like"/>
</dbReference>
<dbReference type="AlphaFoldDB" id="A0AAP0EY44"/>
<evidence type="ECO:0000256" key="7">
    <source>
        <dbReference type="SAM" id="MobiDB-lite"/>
    </source>
</evidence>
<comment type="catalytic activity">
    <reaction evidence="5">
        <text>a cytidine in 25S rRNA + S-adenosyl-L-methionine = a 5-methylcytidine in 25S rRNA + S-adenosyl-L-homocysteine + H(+)</text>
        <dbReference type="Rhea" id="RHEA:47780"/>
        <dbReference type="Rhea" id="RHEA-COMP:11911"/>
        <dbReference type="Rhea" id="RHEA-COMP:11912"/>
        <dbReference type="ChEBI" id="CHEBI:15378"/>
        <dbReference type="ChEBI" id="CHEBI:57856"/>
        <dbReference type="ChEBI" id="CHEBI:59789"/>
        <dbReference type="ChEBI" id="CHEBI:74483"/>
        <dbReference type="ChEBI" id="CHEBI:82748"/>
    </reaction>
</comment>
<evidence type="ECO:0000313" key="10">
    <source>
        <dbReference type="Proteomes" id="UP001419268"/>
    </source>
</evidence>
<evidence type="ECO:0000256" key="4">
    <source>
        <dbReference type="ARBA" id="ARBA00022884"/>
    </source>
</evidence>
<accession>A0AAP0EY44</accession>
<dbReference type="PANTHER" id="PTHR22807">
    <property type="entry name" value="NOP2 YEAST -RELATED NOL1/NOP2/FMU SUN DOMAIN-CONTAINING"/>
    <property type="match status" value="1"/>
</dbReference>
<keyword evidence="2 6" id="KW-0808">Transferase</keyword>
<evidence type="ECO:0000256" key="3">
    <source>
        <dbReference type="ARBA" id="ARBA00022691"/>
    </source>
</evidence>
<dbReference type="GO" id="GO:0070475">
    <property type="term" value="P:rRNA base methylation"/>
    <property type="evidence" value="ECO:0007669"/>
    <property type="project" value="TreeGrafter"/>
</dbReference>
<dbReference type="InterPro" id="IPR029063">
    <property type="entry name" value="SAM-dependent_MTases_sf"/>
</dbReference>
<keyword evidence="10" id="KW-1185">Reference proteome</keyword>
<keyword evidence="1 6" id="KW-0489">Methyltransferase</keyword>
<dbReference type="SUPFAM" id="SSF53335">
    <property type="entry name" value="S-adenosyl-L-methionine-dependent methyltransferases"/>
    <property type="match status" value="1"/>
</dbReference>
<evidence type="ECO:0000256" key="1">
    <source>
        <dbReference type="ARBA" id="ARBA00022603"/>
    </source>
</evidence>
<feature type="binding site" evidence="6">
    <location>
        <position position="279"/>
    </location>
    <ligand>
        <name>S-adenosyl-L-methionine</name>
        <dbReference type="ChEBI" id="CHEBI:59789"/>
    </ligand>
</feature>
<keyword evidence="3 6" id="KW-0949">S-adenosyl-L-methionine</keyword>
<comment type="similarity">
    <text evidence="6">Belongs to the class I-like SAM-binding methyltransferase superfamily. RsmB/NOP family.</text>
</comment>
<dbReference type="InterPro" id="IPR049560">
    <property type="entry name" value="MeTrfase_RsmB-F_NOP2_cat"/>
</dbReference>
<comment type="caution">
    <text evidence="6">Lacks conserved residue(s) required for the propagation of feature annotation.</text>
</comment>
<sequence>MGRRPENTRQKRNPTTDHGQGRQCRRQSNAERSAYFARREAAKVLRCVLQGDARRRAVASIKTLVYGPSVRNKKATFALVCQTLKYLPILKDVLEAAKVLNGKWKRHEELVYIIMYDILFGQAITLAGDAERFLLLRKDDLQAALAQLCVRKKVKCFADLLLQDDKSFVADASKPRYARVNTLKLDTDSALHVLGKQYEVRKDDVVPNLLVLPPGTDLHAHPLVNDGGIFLQGKASSMVAVALSPEPGWEVLDACSAPGNKTVHLAALMSGKGKIIACELNKDRVKLLEETIKRSGASSILLKTIPLANKTISKILFELCSQLISGRRHTIKTIRAILLDPSCSGSGTAAERLDHLLPSNRLAQASDAADNQRAKNLAAFQSKALAHALSFPSVERVVYSTCSVHQTENEDVIKSVLPLAASLNFQLETPFPQWPRRGLPVFVGSEHLLRTDPVEDMEGFFIALFVKKEKKVTNDIAREGKEKNRNETKTTVEQKELDGSRELCSFEKRLLDGSSRGLRFQMNWEGLHESLSL</sequence>
<dbReference type="PANTHER" id="PTHR22807:SF4">
    <property type="entry name" value="28S RRNA (CYTOSINE-C(5))-METHYLTRANSFERASE"/>
    <property type="match status" value="1"/>
</dbReference>
<dbReference type="Gene3D" id="3.30.70.1170">
    <property type="entry name" value="Sun protein, domain 3"/>
    <property type="match status" value="1"/>
</dbReference>
<evidence type="ECO:0000256" key="2">
    <source>
        <dbReference type="ARBA" id="ARBA00022679"/>
    </source>
</evidence>
<evidence type="ECO:0000259" key="8">
    <source>
        <dbReference type="PROSITE" id="PS51686"/>
    </source>
</evidence>
<name>A0AAP0EY44_9MAGN</name>
<evidence type="ECO:0000256" key="6">
    <source>
        <dbReference type="PROSITE-ProRule" id="PRU01023"/>
    </source>
</evidence>
<dbReference type="EMBL" id="JBBNAG010000010">
    <property type="protein sequence ID" value="KAK9101464.1"/>
    <property type="molecule type" value="Genomic_DNA"/>
</dbReference>
<comment type="caution">
    <text evidence="9">The sequence shown here is derived from an EMBL/GenBank/DDBJ whole genome shotgun (WGS) entry which is preliminary data.</text>
</comment>
<dbReference type="PRINTS" id="PR02008">
    <property type="entry name" value="RCMTFAMILY"/>
</dbReference>
<dbReference type="Proteomes" id="UP001419268">
    <property type="component" value="Unassembled WGS sequence"/>
</dbReference>
<dbReference type="InterPro" id="IPR001678">
    <property type="entry name" value="MeTrfase_RsmB-F_NOP2_dom"/>
</dbReference>
<keyword evidence="4 6" id="KW-0694">RNA-binding</keyword>
<dbReference type="GO" id="GO:0005730">
    <property type="term" value="C:nucleolus"/>
    <property type="evidence" value="ECO:0007669"/>
    <property type="project" value="TreeGrafter"/>
</dbReference>
<evidence type="ECO:0000313" key="9">
    <source>
        <dbReference type="EMBL" id="KAK9101464.1"/>
    </source>
</evidence>
<dbReference type="PROSITE" id="PS51686">
    <property type="entry name" value="SAM_MT_RSMB_NOP"/>
    <property type="match status" value="1"/>
</dbReference>
<dbReference type="InterPro" id="IPR023267">
    <property type="entry name" value="RCMT"/>
</dbReference>
<dbReference type="InterPro" id="IPR048889">
    <property type="entry name" value="NSUN5_RCM1_N"/>
</dbReference>
<feature type="active site" description="Nucleophile" evidence="6">
    <location>
        <position position="402"/>
    </location>
</feature>
<feature type="region of interest" description="Disordered" evidence="7">
    <location>
        <begin position="1"/>
        <end position="29"/>
    </location>
</feature>
<dbReference type="Pfam" id="PF21148">
    <property type="entry name" value="NSUN5_fdxn-like"/>
    <property type="match status" value="1"/>
</dbReference>
<protein>
    <recommendedName>
        <fullName evidence="8">SAM-dependent MTase RsmB/NOP-type domain-containing protein</fullName>
    </recommendedName>
</protein>
<dbReference type="Pfam" id="PF21153">
    <property type="entry name" value="NSUN5_N"/>
    <property type="match status" value="1"/>
</dbReference>
<dbReference type="Gene3D" id="3.40.50.150">
    <property type="entry name" value="Vaccinia Virus protein VP39"/>
    <property type="match status" value="1"/>
</dbReference>
<feature type="binding site" evidence="6">
    <location>
        <begin position="255"/>
        <end position="261"/>
    </location>
    <ligand>
        <name>S-adenosyl-L-methionine</name>
        <dbReference type="ChEBI" id="CHEBI:59789"/>
    </ligand>
</feature>
<feature type="domain" description="SAM-dependent MTase RsmB/NOP-type" evidence="8">
    <location>
        <begin position="166"/>
        <end position="468"/>
    </location>
</feature>
<gene>
    <name evidence="9" type="ORF">Scep_024894</name>
</gene>
<dbReference type="FunFam" id="3.40.50.150:FF:000164">
    <property type="entry name" value="Methyltransferase NSUN5, putative"/>
    <property type="match status" value="1"/>
</dbReference>
<proteinExistence type="inferred from homology"/>
<reference evidence="9 10" key="1">
    <citation type="submission" date="2024-01" db="EMBL/GenBank/DDBJ databases">
        <title>Genome assemblies of Stephania.</title>
        <authorList>
            <person name="Yang L."/>
        </authorList>
    </citation>
    <scope>NUCLEOTIDE SEQUENCE [LARGE SCALE GENOMIC DNA]</scope>
    <source>
        <strain evidence="9">JXDWG</strain>
        <tissue evidence="9">Leaf</tissue>
    </source>
</reference>